<keyword evidence="8 9" id="KW-0472">Membrane</keyword>
<protein>
    <recommendedName>
        <fullName evidence="9">Sec-independent protein translocase protein TatA</fullName>
    </recommendedName>
</protein>
<dbReference type="InterPro" id="IPR006312">
    <property type="entry name" value="TatA/E"/>
</dbReference>
<feature type="compositionally biased region" description="Basic and acidic residues" evidence="10">
    <location>
        <begin position="48"/>
        <end position="61"/>
    </location>
</feature>
<keyword evidence="5 9" id="KW-0653">Protein transport</keyword>
<comment type="caution">
    <text evidence="11">The sequence shown here is derived from an EMBL/GenBank/DDBJ whole genome shotgun (WGS) entry which is preliminary data.</text>
</comment>
<feature type="region of interest" description="Disordered" evidence="10">
    <location>
        <begin position="98"/>
        <end position="125"/>
    </location>
</feature>
<keyword evidence="4 9" id="KW-0812">Transmembrane</keyword>
<dbReference type="PANTHER" id="PTHR42982">
    <property type="entry name" value="SEC-INDEPENDENT PROTEIN TRANSLOCASE PROTEIN TATA"/>
    <property type="match status" value="1"/>
</dbReference>
<evidence type="ECO:0000256" key="7">
    <source>
        <dbReference type="ARBA" id="ARBA00023010"/>
    </source>
</evidence>
<evidence type="ECO:0000313" key="12">
    <source>
        <dbReference type="Proteomes" id="UP000663801"/>
    </source>
</evidence>
<comment type="similarity">
    <text evidence="9">Belongs to the TatA/E family.</text>
</comment>
<evidence type="ECO:0000256" key="6">
    <source>
        <dbReference type="ARBA" id="ARBA00022989"/>
    </source>
</evidence>
<feature type="region of interest" description="Disordered" evidence="10">
    <location>
        <begin position="48"/>
        <end position="81"/>
    </location>
</feature>
<dbReference type="GO" id="GO:0043953">
    <property type="term" value="P:protein transport by the Tat complex"/>
    <property type="evidence" value="ECO:0007669"/>
    <property type="project" value="UniProtKB-UniRule"/>
</dbReference>
<keyword evidence="7 9" id="KW-0811">Translocation</keyword>
<keyword evidence="12" id="KW-1185">Reference proteome</keyword>
<feature type="transmembrane region" description="Helical" evidence="9">
    <location>
        <begin position="6"/>
        <end position="22"/>
    </location>
</feature>
<dbReference type="Gene3D" id="1.20.5.3310">
    <property type="match status" value="1"/>
</dbReference>
<dbReference type="InterPro" id="IPR003369">
    <property type="entry name" value="TatA/B/E"/>
</dbReference>
<dbReference type="PANTHER" id="PTHR42982:SF8">
    <property type="entry name" value="SEC-INDEPENDENT PROTEIN TRANSLOCASE PROTEIN TATA"/>
    <property type="match status" value="1"/>
</dbReference>
<proteinExistence type="inferred from homology"/>
<keyword evidence="2 9" id="KW-0813">Transport</keyword>
<dbReference type="GO" id="GO:0008320">
    <property type="term" value="F:protein transmembrane transporter activity"/>
    <property type="evidence" value="ECO:0007669"/>
    <property type="project" value="UniProtKB-UniRule"/>
</dbReference>
<evidence type="ECO:0000313" key="11">
    <source>
        <dbReference type="EMBL" id="MBM9478326.1"/>
    </source>
</evidence>
<comment type="subcellular location">
    <subcellularLocation>
        <location evidence="1 9">Cell membrane</location>
        <topology evidence="1 9">Single-pass membrane protein</topology>
    </subcellularLocation>
</comment>
<evidence type="ECO:0000256" key="4">
    <source>
        <dbReference type="ARBA" id="ARBA00022692"/>
    </source>
</evidence>
<evidence type="ECO:0000256" key="8">
    <source>
        <dbReference type="ARBA" id="ARBA00023136"/>
    </source>
</evidence>
<evidence type="ECO:0000256" key="2">
    <source>
        <dbReference type="ARBA" id="ARBA00022448"/>
    </source>
</evidence>
<comment type="function">
    <text evidence="9">Part of the twin-arginine translocation (Tat) system that transports large folded proteins containing a characteristic twin-arginine motif in their signal peptide across membranes. TatA could form the protein-conducting channel of the Tat system.</text>
</comment>
<evidence type="ECO:0000256" key="10">
    <source>
        <dbReference type="SAM" id="MobiDB-lite"/>
    </source>
</evidence>
<dbReference type="AlphaFoldDB" id="A0A938YII3"/>
<comment type="subunit">
    <text evidence="9">The Tat system comprises two distinct complexes: a TatABC complex, containing multiple copies of TatA, TatB and TatC subunits, and a separate TatA complex, containing only TatA subunits. Substrates initially bind to the TatABC complex, which probably triggers association of the separate TatA complex to form the active translocon.</text>
</comment>
<dbReference type="GO" id="GO:0033281">
    <property type="term" value="C:TAT protein transport complex"/>
    <property type="evidence" value="ECO:0007669"/>
    <property type="project" value="UniProtKB-UniRule"/>
</dbReference>
<evidence type="ECO:0000256" key="5">
    <source>
        <dbReference type="ARBA" id="ARBA00022927"/>
    </source>
</evidence>
<dbReference type="NCBIfam" id="TIGR01411">
    <property type="entry name" value="tatAE"/>
    <property type="match status" value="1"/>
</dbReference>
<sequence>MGGLSWWHWLIVLAVFILLFGAKKLPDAARGVGRSLRILKSEVSAMHEDDAAKGKVAKPAETDASASLPTPAAQLNPVPAPLPPVAAPAYQQAAPAYQPAQAAPAYQPQPAPVYQPAPTEEHRAS</sequence>
<dbReference type="RefSeq" id="WP_205258435.1">
    <property type="nucleotide sequence ID" value="NZ_BAAAPV010000006.1"/>
</dbReference>
<dbReference type="EMBL" id="JAERWL010000016">
    <property type="protein sequence ID" value="MBM9478326.1"/>
    <property type="molecule type" value="Genomic_DNA"/>
</dbReference>
<dbReference type="HAMAP" id="MF_00236">
    <property type="entry name" value="TatA_E"/>
    <property type="match status" value="1"/>
</dbReference>
<gene>
    <name evidence="9 11" type="primary">tatA</name>
    <name evidence="11" type="ORF">JL107_17900</name>
</gene>
<dbReference type="NCBIfam" id="NF001854">
    <property type="entry name" value="PRK00575.1"/>
    <property type="match status" value="1"/>
</dbReference>
<keyword evidence="3 9" id="KW-1003">Cell membrane</keyword>
<evidence type="ECO:0000256" key="1">
    <source>
        <dbReference type="ARBA" id="ARBA00004162"/>
    </source>
</evidence>
<name>A0A938YII3_9ACTN</name>
<evidence type="ECO:0000256" key="3">
    <source>
        <dbReference type="ARBA" id="ARBA00022475"/>
    </source>
</evidence>
<evidence type="ECO:0000256" key="9">
    <source>
        <dbReference type="HAMAP-Rule" id="MF_00236"/>
    </source>
</evidence>
<dbReference type="Pfam" id="PF02416">
    <property type="entry name" value="TatA_B_E"/>
    <property type="match status" value="1"/>
</dbReference>
<organism evidence="11 12">
    <name type="scientific">Nakamurella flavida</name>
    <dbReference type="NCBI Taxonomy" id="363630"/>
    <lineage>
        <taxon>Bacteria</taxon>
        <taxon>Bacillati</taxon>
        <taxon>Actinomycetota</taxon>
        <taxon>Actinomycetes</taxon>
        <taxon>Nakamurellales</taxon>
        <taxon>Nakamurellaceae</taxon>
        <taxon>Nakamurella</taxon>
    </lineage>
</organism>
<reference evidence="11" key="1">
    <citation type="submission" date="2021-01" db="EMBL/GenBank/DDBJ databases">
        <title>KCTC 19127 draft genome.</title>
        <authorList>
            <person name="An D."/>
        </authorList>
    </citation>
    <scope>NUCLEOTIDE SEQUENCE</scope>
    <source>
        <strain evidence="11">KCTC 19127</strain>
    </source>
</reference>
<dbReference type="Proteomes" id="UP000663801">
    <property type="component" value="Unassembled WGS sequence"/>
</dbReference>
<keyword evidence="6 9" id="KW-1133">Transmembrane helix</keyword>
<accession>A0A938YII3</accession>